<evidence type="ECO:0000256" key="1">
    <source>
        <dbReference type="SAM" id="MobiDB-lite"/>
    </source>
</evidence>
<sequence>KDPLSLTNTAAANVGAKSSISKGKSPSSPPLPSQIHKRNSLPTMTHTNTAALTNTDATQREFKSTTATCTDAAAATNTDTELRGAKPSEAMGNFPSLPHTDSAEKNLSSSTKIGRNASSPPSYTHTQINKAAETNLESCSKSPAL</sequence>
<evidence type="ECO:0000313" key="2">
    <source>
        <dbReference type="EMBL" id="AAB48963.1"/>
    </source>
</evidence>
<feature type="non-terminal residue" evidence="2">
    <location>
        <position position="1"/>
    </location>
</feature>
<proteinExistence type="predicted"/>
<gene>
    <name evidence="2 3" type="primary">gag</name>
</gene>
<dbReference type="OrthoDB" id="7873080at2759"/>
<feature type="compositionally biased region" description="Polar residues" evidence="1">
    <location>
        <begin position="135"/>
        <end position="145"/>
    </location>
</feature>
<feature type="region of interest" description="Disordered" evidence="1">
    <location>
        <begin position="1"/>
        <end position="59"/>
    </location>
</feature>
<feature type="region of interest" description="Disordered" evidence="1">
    <location>
        <begin position="78"/>
        <end position="145"/>
    </location>
</feature>
<feature type="compositionally biased region" description="Polar residues" evidence="1">
    <location>
        <begin position="1"/>
        <end position="11"/>
    </location>
</feature>
<protein>
    <submittedName>
        <fullName evidence="2">Gag</fullName>
    </submittedName>
</protein>
<organism evidence="2">
    <name type="scientific">Drosophila simulans</name>
    <name type="common">Fruit fly</name>
    <dbReference type="NCBI Taxonomy" id="7240"/>
    <lineage>
        <taxon>Eukaryota</taxon>
        <taxon>Metazoa</taxon>
        <taxon>Ecdysozoa</taxon>
        <taxon>Arthropoda</taxon>
        <taxon>Hexapoda</taxon>
        <taxon>Insecta</taxon>
        <taxon>Pterygota</taxon>
        <taxon>Neoptera</taxon>
        <taxon>Endopterygota</taxon>
        <taxon>Diptera</taxon>
        <taxon>Brachycera</taxon>
        <taxon>Muscomorpha</taxon>
        <taxon>Ephydroidea</taxon>
        <taxon>Drosophilidae</taxon>
        <taxon>Drosophila</taxon>
        <taxon>Sophophora</taxon>
    </lineage>
</organism>
<feature type="compositionally biased region" description="Low complexity" evidence="1">
    <location>
        <begin position="43"/>
        <end position="57"/>
    </location>
</feature>
<name>Q94959_DROSI</name>
<accession>Q94959</accession>
<reference evidence="2" key="1">
    <citation type="journal article" date="1996" name="J. Mol. Evol.">
        <title>The gag coding region of the Drosophila telomeric retrotransposon, HeT-A, has an internal frame shift and a length polymorphic region.</title>
        <authorList>
            <person name="Pardue M.L."/>
            <person name="Danilevskaya O.N."/>
            <person name="Lowenhaupt K."/>
            <person name="Wong J."/>
            <person name="Erby K."/>
        </authorList>
    </citation>
    <scope>NUCLEOTIDE SEQUENCE</scope>
</reference>
<dbReference type="AlphaFoldDB" id="Q94959"/>
<evidence type="ECO:0000313" key="3">
    <source>
        <dbReference type="FlyBase" id="FBgn0016335"/>
    </source>
</evidence>
<reference evidence="2" key="2">
    <citation type="submission" date="1996-07" db="EMBL/GenBank/DDBJ databases">
        <authorList>
            <person name="Pardue M."/>
        </authorList>
    </citation>
    <scope>NUCLEOTIDE SEQUENCE</scope>
</reference>
<feature type="compositionally biased region" description="Polar residues" evidence="1">
    <location>
        <begin position="105"/>
        <end position="129"/>
    </location>
</feature>
<feature type="non-terminal residue" evidence="2">
    <location>
        <position position="145"/>
    </location>
</feature>
<feature type="compositionally biased region" description="Low complexity" evidence="1">
    <location>
        <begin position="17"/>
        <end position="26"/>
    </location>
</feature>
<dbReference type="EMBL" id="U63751">
    <property type="protein sequence ID" value="AAB48963.1"/>
    <property type="molecule type" value="Genomic_DNA"/>
</dbReference>
<dbReference type="FlyBase" id="FBgn0016335">
    <property type="gene designation" value="Dsim\HeT-A\gag"/>
</dbReference>